<organism evidence="2 3">
    <name type="scientific">Escherichia coli</name>
    <dbReference type="NCBI Taxonomy" id="562"/>
    <lineage>
        <taxon>Bacteria</taxon>
        <taxon>Pseudomonadati</taxon>
        <taxon>Pseudomonadota</taxon>
        <taxon>Gammaproteobacteria</taxon>
        <taxon>Enterobacterales</taxon>
        <taxon>Enterobacteriaceae</taxon>
        <taxon>Escherichia</taxon>
    </lineage>
</organism>
<sequence>MNTNKTLGSNKQHSDRECLYKAEVTMTGKGTRFQEWMPVFFTVNILALVIPGYLQKSSITMTERGKSGCPKRYFQPRMPSSGLCPDFISLSTILNNQIHRFHRAMNSDDFDKLNIRR</sequence>
<dbReference type="AlphaFoldDB" id="A0A377DJ29"/>
<keyword evidence="1" id="KW-0472">Membrane</keyword>
<reference evidence="2 3" key="1">
    <citation type="submission" date="2018-06" db="EMBL/GenBank/DDBJ databases">
        <authorList>
            <consortium name="Pathogen Informatics"/>
            <person name="Doyle S."/>
        </authorList>
    </citation>
    <scope>NUCLEOTIDE SEQUENCE [LARGE SCALE GENOMIC DNA]</scope>
    <source>
        <strain evidence="2 3">NCTC9962</strain>
    </source>
</reference>
<dbReference type="Proteomes" id="UP000254052">
    <property type="component" value="Unassembled WGS sequence"/>
</dbReference>
<evidence type="ECO:0000313" key="3">
    <source>
        <dbReference type="Proteomes" id="UP000254052"/>
    </source>
</evidence>
<protein>
    <submittedName>
        <fullName evidence="2">Uncharacterized protein</fullName>
    </submittedName>
</protein>
<keyword evidence="1" id="KW-0812">Transmembrane</keyword>
<name>A0A377DJ29_ECOLX</name>
<dbReference type="EMBL" id="UGED01000023">
    <property type="protein sequence ID" value="STM20465.1"/>
    <property type="molecule type" value="Genomic_DNA"/>
</dbReference>
<evidence type="ECO:0000256" key="1">
    <source>
        <dbReference type="SAM" id="Phobius"/>
    </source>
</evidence>
<feature type="transmembrane region" description="Helical" evidence="1">
    <location>
        <begin position="36"/>
        <end position="54"/>
    </location>
</feature>
<keyword evidence="1" id="KW-1133">Transmembrane helix</keyword>
<gene>
    <name evidence="2" type="ORF">NCTC9962_07238</name>
</gene>
<evidence type="ECO:0000313" key="2">
    <source>
        <dbReference type="EMBL" id="STM20465.1"/>
    </source>
</evidence>
<proteinExistence type="predicted"/>
<accession>A0A377DJ29</accession>